<dbReference type="AlphaFoldDB" id="A0A217EHH5"/>
<dbReference type="PANTHER" id="PTHR30411">
    <property type="entry name" value="CYTOPLASMIC PROTEIN"/>
    <property type="match status" value="1"/>
</dbReference>
<dbReference type="InterPro" id="IPR007214">
    <property type="entry name" value="YbaK/aa-tRNA-synth-assoc-dom"/>
</dbReference>
<dbReference type="EMBL" id="FZLN01000004">
    <property type="protein sequence ID" value="SNQ29928.1"/>
    <property type="molecule type" value="Genomic_DNA"/>
</dbReference>
<dbReference type="RefSeq" id="WP_088824079.1">
    <property type="nucleotide sequence ID" value="NZ_FZLN01000004.1"/>
</dbReference>
<name>A0A217EHH5_9GAMM</name>
<dbReference type="SUPFAM" id="SSF55826">
    <property type="entry name" value="YbaK/ProRS associated domain"/>
    <property type="match status" value="1"/>
</dbReference>
<dbReference type="Gene3D" id="3.90.960.10">
    <property type="entry name" value="YbaK/aminoacyl-tRNA synthetase-associated domain"/>
    <property type="match status" value="1"/>
</dbReference>
<dbReference type="Proteomes" id="UP000243463">
    <property type="component" value="Unassembled WGS sequence"/>
</dbReference>
<evidence type="ECO:0000259" key="1">
    <source>
        <dbReference type="Pfam" id="PF04073"/>
    </source>
</evidence>
<gene>
    <name evidence="2" type="ORF">SAMN05444584_1907</name>
</gene>
<reference evidence="3" key="1">
    <citation type="submission" date="2017-06" db="EMBL/GenBank/DDBJ databases">
        <authorList>
            <person name="Varghese N."/>
            <person name="Submissions S."/>
        </authorList>
    </citation>
    <scope>NUCLEOTIDE SEQUENCE [LARGE SCALE GENOMIC DNA]</scope>
    <source>
        <strain evidence="3">ANC 5114</strain>
    </source>
</reference>
<accession>A0A217EHH5</accession>
<dbReference type="InterPro" id="IPR036754">
    <property type="entry name" value="YbaK/aa-tRNA-synt-asso_dom_sf"/>
</dbReference>
<sequence>MSSHATAYLTHYLSSHDVKYTILSHSAEGKSEEVAQIRGTHVGQGAKALVCKVKEKFTPQYVLAIVPGDTQLDFKQLAQAVGAKKISMASIDDVYALTQCIPGTVPPFSFHDDLKLVADPSLFERFDTIAFNACALDRSILLASADYLKLTTPFLVSIIKSNPVTS</sequence>
<dbReference type="OrthoDB" id="5524888at2"/>
<dbReference type="GO" id="GO:0002161">
    <property type="term" value="F:aminoacyl-tRNA deacylase activity"/>
    <property type="evidence" value="ECO:0007669"/>
    <property type="project" value="InterPro"/>
</dbReference>
<evidence type="ECO:0000313" key="3">
    <source>
        <dbReference type="Proteomes" id="UP000243463"/>
    </source>
</evidence>
<feature type="domain" description="YbaK/aminoacyl-tRNA synthetase-associated" evidence="1">
    <location>
        <begin position="30"/>
        <end position="150"/>
    </location>
</feature>
<organism evidence="2 3">
    <name type="scientific">Acinetobacter apis</name>
    <dbReference type="NCBI Taxonomy" id="1229165"/>
    <lineage>
        <taxon>Bacteria</taxon>
        <taxon>Pseudomonadati</taxon>
        <taxon>Pseudomonadota</taxon>
        <taxon>Gammaproteobacteria</taxon>
        <taxon>Moraxellales</taxon>
        <taxon>Moraxellaceae</taxon>
        <taxon>Acinetobacter</taxon>
    </lineage>
</organism>
<evidence type="ECO:0000313" key="2">
    <source>
        <dbReference type="EMBL" id="SNQ29928.1"/>
    </source>
</evidence>
<keyword evidence="3" id="KW-1185">Reference proteome</keyword>
<dbReference type="PANTHER" id="PTHR30411:SF9">
    <property type="entry name" value="MULTIFUNCTIONAL SER_THR-TRNA DEACYLASE PROXP-Y"/>
    <property type="match status" value="1"/>
</dbReference>
<proteinExistence type="predicted"/>
<dbReference type="Pfam" id="PF04073">
    <property type="entry name" value="tRNA_edit"/>
    <property type="match status" value="1"/>
</dbReference>
<protein>
    <submittedName>
        <fullName evidence="2">Ala-tRNA(Pro) deacylase</fullName>
    </submittedName>
</protein>